<accession>A0A5J4U960</accession>
<feature type="compositionally biased region" description="Basic and acidic residues" evidence="1">
    <location>
        <begin position="399"/>
        <end position="415"/>
    </location>
</feature>
<gene>
    <name evidence="2" type="ORF">EZS28_037719</name>
</gene>
<evidence type="ECO:0008006" key="4">
    <source>
        <dbReference type="Google" id="ProtNLM"/>
    </source>
</evidence>
<dbReference type="OrthoDB" id="2220692at2759"/>
<feature type="compositionally biased region" description="Basic and acidic residues" evidence="1">
    <location>
        <begin position="357"/>
        <end position="367"/>
    </location>
</feature>
<evidence type="ECO:0000313" key="2">
    <source>
        <dbReference type="EMBL" id="KAA6366754.1"/>
    </source>
</evidence>
<dbReference type="SUPFAM" id="SSF56349">
    <property type="entry name" value="DNA breaking-rejoining enzymes"/>
    <property type="match status" value="1"/>
</dbReference>
<reference evidence="2 3" key="1">
    <citation type="submission" date="2019-03" db="EMBL/GenBank/DDBJ databases">
        <title>Single cell metagenomics reveals metabolic interactions within the superorganism composed of flagellate Streblomastix strix and complex community of Bacteroidetes bacteria on its surface.</title>
        <authorList>
            <person name="Treitli S.C."/>
            <person name="Kolisko M."/>
            <person name="Husnik F."/>
            <person name="Keeling P."/>
            <person name="Hampl V."/>
        </authorList>
    </citation>
    <scope>NUCLEOTIDE SEQUENCE [LARGE SCALE GENOMIC DNA]</scope>
    <source>
        <strain evidence="2">ST1C</strain>
    </source>
</reference>
<sequence length="415" mass="47932">MGYSEQQIHFDLIRQLMQKIRMRLRQTDKEKQIWDLDILLNYIKQQVPLFEQKLLTIQQRRAIAATLIMVFTVARLAELHRSTLFSTSDDEFIIQTTILQSPIRIAEFKICSIPDERICQLRWFKSWLPDRETKIPIMAQELWRINHVERYIQADVLCKAIRAVMQSACISKTYSITSIRAAAITKLLKHNVSSVQVDRFTHHSDTASTVRQFYDKNNNVEAKEVLGQSEEELGNEEDEEQERILLEEIKHERSNVVQRIPSPDGVLSAGLNQLEFSQPLNGIDIIQTQQSIETGDIFYHFYNILELQSKQWKSKRLNKMLRIGEEVARLSDPFNIGGVNKQSKSSLSLQEVVYNPEEYKQSSERDMSSSSVQPHQDVPTLGNLGQKESSEVQSLSCADELHEGPLIKEKETDDS</sequence>
<evidence type="ECO:0000256" key="1">
    <source>
        <dbReference type="SAM" id="MobiDB-lite"/>
    </source>
</evidence>
<dbReference type="Proteomes" id="UP000324800">
    <property type="component" value="Unassembled WGS sequence"/>
</dbReference>
<dbReference type="GO" id="GO:0003677">
    <property type="term" value="F:DNA binding"/>
    <property type="evidence" value="ECO:0007669"/>
    <property type="project" value="InterPro"/>
</dbReference>
<feature type="region of interest" description="Disordered" evidence="1">
    <location>
        <begin position="357"/>
        <end position="415"/>
    </location>
</feature>
<organism evidence="2 3">
    <name type="scientific">Streblomastix strix</name>
    <dbReference type="NCBI Taxonomy" id="222440"/>
    <lineage>
        <taxon>Eukaryota</taxon>
        <taxon>Metamonada</taxon>
        <taxon>Preaxostyla</taxon>
        <taxon>Oxymonadida</taxon>
        <taxon>Streblomastigidae</taxon>
        <taxon>Streblomastix</taxon>
    </lineage>
</organism>
<proteinExistence type="predicted"/>
<dbReference type="AlphaFoldDB" id="A0A5J4U960"/>
<name>A0A5J4U960_9EUKA</name>
<evidence type="ECO:0000313" key="3">
    <source>
        <dbReference type="Proteomes" id="UP000324800"/>
    </source>
</evidence>
<dbReference type="InterPro" id="IPR011010">
    <property type="entry name" value="DNA_brk_join_enz"/>
</dbReference>
<dbReference type="EMBL" id="SNRW01019036">
    <property type="protein sequence ID" value="KAA6366754.1"/>
    <property type="molecule type" value="Genomic_DNA"/>
</dbReference>
<protein>
    <recommendedName>
        <fullName evidence="4">Tyr recombinase domain-containing protein</fullName>
    </recommendedName>
</protein>
<comment type="caution">
    <text evidence="2">The sequence shown here is derived from an EMBL/GenBank/DDBJ whole genome shotgun (WGS) entry which is preliminary data.</text>
</comment>